<reference evidence="1" key="1">
    <citation type="submission" date="2020-08" db="EMBL/GenBank/DDBJ databases">
        <title>Genome public.</title>
        <authorList>
            <person name="Liu C."/>
            <person name="Sun Q."/>
        </authorList>
    </citation>
    <scope>NUCLEOTIDE SEQUENCE</scope>
    <source>
        <strain evidence="1">NSJ-32</strain>
    </source>
</reference>
<keyword evidence="2" id="KW-1185">Reference proteome</keyword>
<dbReference type="Proteomes" id="UP000657006">
    <property type="component" value="Unassembled WGS sequence"/>
</dbReference>
<organism evidence="1 2">
    <name type="scientific">Bianquea renquensis</name>
    <dbReference type="NCBI Taxonomy" id="2763661"/>
    <lineage>
        <taxon>Bacteria</taxon>
        <taxon>Bacillati</taxon>
        <taxon>Bacillota</taxon>
        <taxon>Clostridia</taxon>
        <taxon>Eubacteriales</taxon>
        <taxon>Bianqueaceae</taxon>
        <taxon>Bianquea</taxon>
    </lineage>
</organism>
<comment type="caution">
    <text evidence="1">The sequence shown here is derived from an EMBL/GenBank/DDBJ whole genome shotgun (WGS) entry which is preliminary data.</text>
</comment>
<proteinExistence type="predicted"/>
<protein>
    <submittedName>
        <fullName evidence="1">Uncharacterized protein</fullName>
    </submittedName>
</protein>
<gene>
    <name evidence="1" type="ORF">H8730_12975</name>
</gene>
<evidence type="ECO:0000313" key="1">
    <source>
        <dbReference type="EMBL" id="MBC8544453.1"/>
    </source>
</evidence>
<name>A0A926DV28_9FIRM</name>
<dbReference type="AlphaFoldDB" id="A0A926DV28"/>
<dbReference type="RefSeq" id="WP_177717025.1">
    <property type="nucleotide sequence ID" value="NZ_JACRSQ010000022.1"/>
</dbReference>
<dbReference type="EMBL" id="JACRSQ010000022">
    <property type="protein sequence ID" value="MBC8544453.1"/>
    <property type="molecule type" value="Genomic_DNA"/>
</dbReference>
<sequence length="259" mass="27212">MKIPMGHAALICTASEDDKAKESGLSTALFEAAKSVMPAADHQDYRQIGIATATSYGPLTLYLQHIDALFKKGVRGLRPQKTIHCVLCEPSCQVGIHLRAKAFNMSFLGGACCGFSAAVAVTDALKDHMASTVLLLGGDNVENGSSAGAVILGNGAECDWYVKAAKARFAYDGSLKRRAGELMQSLCQEAGLFERPHTLVRCQSCLSDMGDSGFEGMEGGSTLFSGLIVAQNLLKSGLQNVLLLDAEPSGLLGGLLIGK</sequence>
<accession>A0A926DV28</accession>
<evidence type="ECO:0000313" key="2">
    <source>
        <dbReference type="Proteomes" id="UP000657006"/>
    </source>
</evidence>